<dbReference type="Pfam" id="PF00109">
    <property type="entry name" value="ketoacyl-synt"/>
    <property type="match status" value="1"/>
</dbReference>
<dbReference type="PROSITE" id="PS00098">
    <property type="entry name" value="THIOLASE_1"/>
    <property type="match status" value="1"/>
</dbReference>
<dbReference type="InterPro" id="IPR020615">
    <property type="entry name" value="Thiolase_acyl_enz_int_AS"/>
</dbReference>
<dbReference type="InterPro" id="IPR014031">
    <property type="entry name" value="Ketoacyl_synth_C"/>
</dbReference>
<evidence type="ECO:0000313" key="5">
    <source>
        <dbReference type="EMBL" id="GAA4441221.1"/>
    </source>
</evidence>
<comment type="caution">
    <text evidence="5">The sequence shown here is derived from an EMBL/GenBank/DDBJ whole genome shotgun (WGS) entry which is preliminary data.</text>
</comment>
<comment type="similarity">
    <text evidence="1 3">Belongs to the thiolase-like superfamily. Beta-ketoacyl-ACP synthases family.</text>
</comment>
<dbReference type="PANTHER" id="PTHR11712">
    <property type="entry name" value="POLYKETIDE SYNTHASE-RELATED"/>
    <property type="match status" value="1"/>
</dbReference>
<keyword evidence="2 3" id="KW-0808">Transferase</keyword>
<accession>A0ABP8M1V3</accession>
<dbReference type="EMBL" id="BAABEY010000025">
    <property type="protein sequence ID" value="GAA4441221.1"/>
    <property type="molecule type" value="Genomic_DNA"/>
</dbReference>
<dbReference type="PANTHER" id="PTHR11712:SF336">
    <property type="entry name" value="3-OXOACYL-[ACYL-CARRIER-PROTEIN] SYNTHASE, MITOCHONDRIAL"/>
    <property type="match status" value="1"/>
</dbReference>
<dbReference type="InterPro" id="IPR016039">
    <property type="entry name" value="Thiolase-like"/>
</dbReference>
<dbReference type="SUPFAM" id="SSF53901">
    <property type="entry name" value="Thiolase-like"/>
    <property type="match status" value="2"/>
</dbReference>
<evidence type="ECO:0000256" key="2">
    <source>
        <dbReference type="ARBA" id="ARBA00022679"/>
    </source>
</evidence>
<dbReference type="Pfam" id="PF02801">
    <property type="entry name" value="Ketoacyl-synt_C"/>
    <property type="match status" value="1"/>
</dbReference>
<evidence type="ECO:0000313" key="6">
    <source>
        <dbReference type="Proteomes" id="UP001501508"/>
    </source>
</evidence>
<name>A0ABP8M1V3_9BACT</name>
<proteinExistence type="inferred from homology"/>
<dbReference type="SMART" id="SM00825">
    <property type="entry name" value="PKS_KS"/>
    <property type="match status" value="1"/>
</dbReference>
<dbReference type="PROSITE" id="PS52004">
    <property type="entry name" value="KS3_2"/>
    <property type="match status" value="1"/>
</dbReference>
<dbReference type="RefSeq" id="WP_345029833.1">
    <property type="nucleotide sequence ID" value="NZ_BAABEY010000025.1"/>
</dbReference>
<protein>
    <submittedName>
        <fullName evidence="5">Beta-ketoacyl synthase N-terminal-like domain-containing protein</fullName>
    </submittedName>
</protein>
<organism evidence="5 6">
    <name type="scientific">Ravibacter arvi</name>
    <dbReference type="NCBI Taxonomy" id="2051041"/>
    <lineage>
        <taxon>Bacteria</taxon>
        <taxon>Pseudomonadati</taxon>
        <taxon>Bacteroidota</taxon>
        <taxon>Cytophagia</taxon>
        <taxon>Cytophagales</taxon>
        <taxon>Spirosomataceae</taxon>
        <taxon>Ravibacter</taxon>
    </lineage>
</organism>
<feature type="domain" description="Ketosynthase family 3 (KS3)" evidence="4">
    <location>
        <begin position="1"/>
        <end position="361"/>
    </location>
</feature>
<keyword evidence="6" id="KW-1185">Reference proteome</keyword>
<dbReference type="Proteomes" id="UP001501508">
    <property type="component" value="Unassembled WGS sequence"/>
</dbReference>
<evidence type="ECO:0000259" key="4">
    <source>
        <dbReference type="PROSITE" id="PS52004"/>
    </source>
</evidence>
<gene>
    <name evidence="5" type="ORF">GCM10023091_26160</name>
</gene>
<evidence type="ECO:0000256" key="3">
    <source>
        <dbReference type="RuleBase" id="RU003694"/>
    </source>
</evidence>
<dbReference type="InterPro" id="IPR000794">
    <property type="entry name" value="Beta-ketoacyl_synthase"/>
</dbReference>
<dbReference type="InterPro" id="IPR014030">
    <property type="entry name" value="Ketoacyl_synth_N"/>
</dbReference>
<sequence>MGQEVYVGAEVIVSPLGESASTNFKAVLAGNSGIRLHREAGWKGSDVHISRFESAEAGSFRAILKRILTALVEGWDARLLASPDTLVMLSSTKGDLPGDIRNPFQGPLTELVAGYTLANPPMVISNACISGVLAINCAARMVKAGHYRHVVVLGCDVVSDFVLYGFQSLYAVSEGPCRPFDLDRSGVSLGEGGGAVVVSSEMSAFRQRPARFLAGADANDANHISGPSRTGEGLVRAVSAAIRKSAIPKSEIGFINAHGTGTKFNDEMEAIAFDRMGLEATPLNSSKGYWGHTLGAAGVIETAACLQSLRNGIVPASKGFENPGTSKNLHILTKNTAPESGTFLKTASGFGGGNAALIIQSL</sequence>
<evidence type="ECO:0000256" key="1">
    <source>
        <dbReference type="ARBA" id="ARBA00008467"/>
    </source>
</evidence>
<dbReference type="Gene3D" id="3.40.47.10">
    <property type="match status" value="1"/>
</dbReference>
<reference evidence="6" key="1">
    <citation type="journal article" date="2019" name="Int. J. Syst. Evol. Microbiol.">
        <title>The Global Catalogue of Microorganisms (GCM) 10K type strain sequencing project: providing services to taxonomists for standard genome sequencing and annotation.</title>
        <authorList>
            <consortium name="The Broad Institute Genomics Platform"/>
            <consortium name="The Broad Institute Genome Sequencing Center for Infectious Disease"/>
            <person name="Wu L."/>
            <person name="Ma J."/>
        </authorList>
    </citation>
    <scope>NUCLEOTIDE SEQUENCE [LARGE SCALE GENOMIC DNA]</scope>
    <source>
        <strain evidence="6">JCM 31920</strain>
    </source>
</reference>
<dbReference type="InterPro" id="IPR020841">
    <property type="entry name" value="PKS_Beta-ketoAc_synthase_dom"/>
</dbReference>